<protein>
    <recommendedName>
        <fullName evidence="3">Glycosyl transferase</fullName>
    </recommendedName>
</protein>
<evidence type="ECO:0000313" key="2">
    <source>
        <dbReference type="Proteomes" id="UP000199550"/>
    </source>
</evidence>
<name>A0A1I4GTG5_9RHOB</name>
<gene>
    <name evidence="1" type="ORF">SAMN04488004_11467</name>
</gene>
<reference evidence="1 2" key="1">
    <citation type="submission" date="2016-10" db="EMBL/GenBank/DDBJ databases">
        <authorList>
            <person name="de Groot N.N."/>
        </authorList>
    </citation>
    <scope>NUCLEOTIDE SEQUENCE [LARGE SCALE GENOMIC DNA]</scope>
    <source>
        <strain evidence="1 2">DSM 16199</strain>
    </source>
</reference>
<organism evidence="1 2">
    <name type="scientific">Loktanella salsilacus</name>
    <dbReference type="NCBI Taxonomy" id="195913"/>
    <lineage>
        <taxon>Bacteria</taxon>
        <taxon>Pseudomonadati</taxon>
        <taxon>Pseudomonadota</taxon>
        <taxon>Alphaproteobacteria</taxon>
        <taxon>Rhodobacterales</taxon>
        <taxon>Roseobacteraceae</taxon>
        <taxon>Loktanella</taxon>
    </lineage>
</organism>
<proteinExistence type="predicted"/>
<dbReference type="RefSeq" id="WP_090190216.1">
    <property type="nucleotide sequence ID" value="NZ_FOTF01000014.1"/>
</dbReference>
<dbReference type="STRING" id="195913.SAMN04488004_11467"/>
<dbReference type="OrthoDB" id="8280268at2"/>
<dbReference type="Proteomes" id="UP000199550">
    <property type="component" value="Unassembled WGS sequence"/>
</dbReference>
<accession>A0A1I4GTG5</accession>
<evidence type="ECO:0008006" key="3">
    <source>
        <dbReference type="Google" id="ProtNLM"/>
    </source>
</evidence>
<dbReference type="AlphaFoldDB" id="A0A1I4GTG5"/>
<evidence type="ECO:0000313" key="1">
    <source>
        <dbReference type="EMBL" id="SFL33304.1"/>
    </source>
</evidence>
<keyword evidence="2" id="KW-1185">Reference proteome</keyword>
<dbReference type="EMBL" id="FOTF01000014">
    <property type="protein sequence ID" value="SFL33304.1"/>
    <property type="molecule type" value="Genomic_DNA"/>
</dbReference>
<sequence>MSDRPFVRQLIRLAARLTGRPHRQDIWPGLAIDRTSGQVTWRGSQLLTLLPFAAIVPQGMPLIAVVGSGPSVADQDLTRLPPRTAILLNGAATLAATIQPLAVMVEDERFVFRHMAMLANLPRDIPLLLSPAALRAMAERDSDVLNGRRVALIDNLTKPVNQPRRKLSDPALDAVLTRGANGVALSHDPDAGVVIFGTVALSAVQVALAAKPDRILLVGIDLTNAAAPRFYETATKSAPSGIVAGLDRILGGFAIALRSAQAQNTTILCASPVSALLVLGIPKTKILS</sequence>